<name>A0AAD8D483_ACIOX</name>
<keyword evidence="2" id="KW-0675">Receptor</keyword>
<dbReference type="Proteomes" id="UP001230051">
    <property type="component" value="Unassembled WGS sequence"/>
</dbReference>
<dbReference type="AlphaFoldDB" id="A0AAD8D483"/>
<comment type="caution">
    <text evidence="2">The sequence shown here is derived from an EMBL/GenBank/DDBJ whole genome shotgun (WGS) entry which is preliminary data.</text>
</comment>
<accession>A0AAD8D483</accession>
<evidence type="ECO:0000313" key="2">
    <source>
        <dbReference type="EMBL" id="KAK1162265.1"/>
    </source>
</evidence>
<proteinExistence type="predicted"/>
<organism evidence="2 3">
    <name type="scientific">Acipenser oxyrinchus oxyrinchus</name>
    <dbReference type="NCBI Taxonomy" id="40147"/>
    <lineage>
        <taxon>Eukaryota</taxon>
        <taxon>Metazoa</taxon>
        <taxon>Chordata</taxon>
        <taxon>Craniata</taxon>
        <taxon>Vertebrata</taxon>
        <taxon>Euteleostomi</taxon>
        <taxon>Actinopterygii</taxon>
        <taxon>Chondrostei</taxon>
        <taxon>Acipenseriformes</taxon>
        <taxon>Acipenseridae</taxon>
        <taxon>Acipenser</taxon>
    </lineage>
</organism>
<keyword evidence="1" id="KW-1133">Transmembrane helix</keyword>
<keyword evidence="3" id="KW-1185">Reference proteome</keyword>
<feature type="transmembrane region" description="Helical" evidence="1">
    <location>
        <begin position="43"/>
        <end position="65"/>
    </location>
</feature>
<evidence type="ECO:0000313" key="3">
    <source>
        <dbReference type="Proteomes" id="UP001230051"/>
    </source>
</evidence>
<reference evidence="2" key="1">
    <citation type="submission" date="2022-02" db="EMBL/GenBank/DDBJ databases">
        <title>Atlantic sturgeon de novo genome assembly.</title>
        <authorList>
            <person name="Stock M."/>
            <person name="Klopp C."/>
            <person name="Guiguen Y."/>
            <person name="Cabau C."/>
            <person name="Parinello H."/>
            <person name="Santidrian Yebra-Pimentel E."/>
            <person name="Kuhl H."/>
            <person name="Dirks R.P."/>
            <person name="Guessner J."/>
            <person name="Wuertz S."/>
            <person name="Du K."/>
            <person name="Schartl M."/>
        </authorList>
    </citation>
    <scope>NUCLEOTIDE SEQUENCE</scope>
    <source>
        <strain evidence="2">STURGEONOMICS-FGT-2020</strain>
        <tissue evidence="2">Whole blood</tissue>
    </source>
</reference>
<keyword evidence="1" id="KW-0812">Transmembrane</keyword>
<dbReference type="EMBL" id="JAGXEW010000017">
    <property type="protein sequence ID" value="KAK1162265.1"/>
    <property type="molecule type" value="Genomic_DNA"/>
</dbReference>
<protein>
    <submittedName>
        <fullName evidence="2">Fc receptor-like protein 3 isoform X1</fullName>
    </submittedName>
</protein>
<sequence length="110" mass="12421">MRVQGEILFILAFACKVFETTGNTTMYSEATTLEAVPVSIEDIAVAFGCFLLLVIVLSVSCVVAFKYRTGEYYPNSGFRMEKSAIWDKDMDEQLRDYSMDISDQESVTKM</sequence>
<keyword evidence="1" id="KW-0472">Membrane</keyword>
<gene>
    <name evidence="2" type="ORF">AOXY_G18631</name>
</gene>
<evidence type="ECO:0000256" key="1">
    <source>
        <dbReference type="SAM" id="Phobius"/>
    </source>
</evidence>